<keyword evidence="1" id="KW-1003">Cell membrane</keyword>
<evidence type="ECO:0000313" key="2">
    <source>
        <dbReference type="EMBL" id="MTV82291.1"/>
    </source>
</evidence>
<dbReference type="PANTHER" id="PTHR40039">
    <property type="entry name" value="PROTEIN DLTD"/>
    <property type="match status" value="1"/>
</dbReference>
<keyword evidence="1" id="KW-0472">Membrane</keyword>
<dbReference type="NCBIfam" id="TIGR04092">
    <property type="entry name" value="LTA_DltD"/>
    <property type="match status" value="1"/>
</dbReference>
<organism evidence="2 3">
    <name type="scientific">Secundilactobacillus folii</name>
    <dbReference type="NCBI Taxonomy" id="2678357"/>
    <lineage>
        <taxon>Bacteria</taxon>
        <taxon>Bacillati</taxon>
        <taxon>Bacillota</taxon>
        <taxon>Bacilli</taxon>
        <taxon>Lactobacillales</taxon>
        <taxon>Lactobacillaceae</taxon>
        <taxon>Secundilactobacillus</taxon>
    </lineage>
</organism>
<proteinExistence type="inferred from homology"/>
<evidence type="ECO:0000256" key="1">
    <source>
        <dbReference type="PIRNR" id="PIRNR021438"/>
    </source>
</evidence>
<sequence length="417" mass="48350">MKKKHTLLLAIAPVIIALGVVAMLLGIPRKAKHYSQNQLELASISLAYNVFKGQSIKTQAMDHGYVPFFGSSELARLDFTHPSVLAAKYHRPYRPFLLGRAGTQSLAQYFEMQDMLPQLHHRKAIVIVSPQWFTKHGQLSPAFKIFYSPLATTSWLLKAKPSPTDQYAAKRLLAMHSQANKGVMGSAVRRMATGHSITGSQRQYLQFRSKMLHNEDQLFAQLKIINKLPRLHKQERRLPATYNRAQLFRLANRIGKRSTDNNRLGIDKQLYKKRLSHGRIKHMRNRQIHYDYLHSPEYSDLELLLSTFKQQGTDVMFVIPPVNGKWARYTGLPMKMMAQNTKKIKQQLQSQGFDQIVDLSRDGNKPYFMQDTIHLGWQGWLTLDQRVKPFLEQRQTRPKLHLNNYYFSKTWQNKVVK</sequence>
<dbReference type="GO" id="GO:0070395">
    <property type="term" value="P:lipoteichoic acid biosynthetic process"/>
    <property type="evidence" value="ECO:0007669"/>
    <property type="project" value="UniProtKB-UniRule"/>
</dbReference>
<comment type="pathway">
    <text evidence="1">Cell wall biogenesis; lipoteichoic acid biosynthesis.</text>
</comment>
<dbReference type="AlphaFoldDB" id="A0A7X3C360"/>
<dbReference type="PANTHER" id="PTHR40039:SF1">
    <property type="entry name" value="PROTEIN DLTD"/>
    <property type="match status" value="1"/>
</dbReference>
<comment type="caution">
    <text evidence="2">The sequence shown here is derived from an EMBL/GenBank/DDBJ whole genome shotgun (WGS) entry which is preliminary data.</text>
</comment>
<dbReference type="InterPro" id="IPR023896">
    <property type="entry name" value="LTA_DltD"/>
</dbReference>
<dbReference type="UniPathway" id="UPA00556"/>
<dbReference type="InterPro" id="IPR006998">
    <property type="entry name" value="DltD"/>
</dbReference>
<dbReference type="PIRSF" id="PIRSF021438">
    <property type="entry name" value="DltD"/>
    <property type="match status" value="1"/>
</dbReference>
<dbReference type="RefSeq" id="WP_155431566.1">
    <property type="nucleotide sequence ID" value="NZ_WNJO01000006.1"/>
</dbReference>
<dbReference type="Pfam" id="PF04914">
    <property type="entry name" value="DltD"/>
    <property type="match status" value="1"/>
</dbReference>
<gene>
    <name evidence="2" type="primary">dltD</name>
    <name evidence="2" type="ORF">GM612_06450</name>
</gene>
<reference evidence="2 3" key="1">
    <citation type="submission" date="2019-11" db="EMBL/GenBank/DDBJ databases">
        <title>Lactobacillus sp. nov. CRM56-3, isolated from fermented tea leaves.</title>
        <authorList>
            <person name="Phuengjayaem S."/>
            <person name="Tanasupawat S."/>
        </authorList>
    </citation>
    <scope>NUCLEOTIDE SEQUENCE [LARGE SCALE GENOMIC DNA]</scope>
    <source>
        <strain evidence="2 3">CRM56-3</strain>
    </source>
</reference>
<keyword evidence="3" id="KW-1185">Reference proteome</keyword>
<name>A0A7X3C360_9LACO</name>
<dbReference type="EMBL" id="WNJO01000006">
    <property type="protein sequence ID" value="MTV82291.1"/>
    <property type="molecule type" value="Genomic_DNA"/>
</dbReference>
<protein>
    <recommendedName>
        <fullName evidence="1">Protein DltD</fullName>
    </recommendedName>
</protein>
<dbReference type="GO" id="GO:0005886">
    <property type="term" value="C:plasma membrane"/>
    <property type="evidence" value="ECO:0007669"/>
    <property type="project" value="UniProtKB-UniRule"/>
</dbReference>
<dbReference type="Proteomes" id="UP000466388">
    <property type="component" value="Unassembled WGS sequence"/>
</dbReference>
<evidence type="ECO:0000313" key="3">
    <source>
        <dbReference type="Proteomes" id="UP000466388"/>
    </source>
</evidence>
<comment type="similarity">
    <text evidence="1">Belongs to the DltD family.</text>
</comment>
<accession>A0A7X3C360</accession>